<reference evidence="2" key="1">
    <citation type="submission" date="2021-03" db="EMBL/GenBank/DDBJ databases">
        <authorList>
            <person name="Tagirdzhanova G."/>
        </authorList>
    </citation>
    <scope>NUCLEOTIDE SEQUENCE</scope>
</reference>
<dbReference type="Proteomes" id="UP000664521">
    <property type="component" value="Unassembled WGS sequence"/>
</dbReference>
<comment type="caution">
    <text evidence="2">The sequence shown here is derived from an EMBL/GenBank/DDBJ whole genome shotgun (WGS) entry which is preliminary data.</text>
</comment>
<feature type="region of interest" description="Disordered" evidence="1">
    <location>
        <begin position="51"/>
        <end position="73"/>
    </location>
</feature>
<evidence type="ECO:0000256" key="1">
    <source>
        <dbReference type="SAM" id="MobiDB-lite"/>
    </source>
</evidence>
<feature type="compositionally biased region" description="Polar residues" evidence="1">
    <location>
        <begin position="629"/>
        <end position="638"/>
    </location>
</feature>
<proteinExistence type="predicted"/>
<name>A0A8H3EFK5_9LECA</name>
<feature type="compositionally biased region" description="Low complexity" evidence="1">
    <location>
        <begin position="584"/>
        <end position="597"/>
    </location>
</feature>
<dbReference type="OrthoDB" id="5361617at2759"/>
<dbReference type="AlphaFoldDB" id="A0A8H3EFK5"/>
<keyword evidence="3" id="KW-1185">Reference proteome</keyword>
<evidence type="ECO:0000313" key="2">
    <source>
        <dbReference type="EMBL" id="CAF9905851.1"/>
    </source>
</evidence>
<feature type="compositionally biased region" description="Basic residues" evidence="1">
    <location>
        <begin position="841"/>
        <end position="850"/>
    </location>
</feature>
<accession>A0A8H3EFK5</accession>
<organism evidence="2 3">
    <name type="scientific">Heterodermia speciosa</name>
    <dbReference type="NCBI Taxonomy" id="116794"/>
    <lineage>
        <taxon>Eukaryota</taxon>
        <taxon>Fungi</taxon>
        <taxon>Dikarya</taxon>
        <taxon>Ascomycota</taxon>
        <taxon>Pezizomycotina</taxon>
        <taxon>Lecanoromycetes</taxon>
        <taxon>OSLEUM clade</taxon>
        <taxon>Lecanoromycetidae</taxon>
        <taxon>Caliciales</taxon>
        <taxon>Physciaceae</taxon>
        <taxon>Heterodermia</taxon>
    </lineage>
</organism>
<feature type="region of interest" description="Disordered" evidence="1">
    <location>
        <begin position="800"/>
        <end position="850"/>
    </location>
</feature>
<feature type="compositionally biased region" description="Basic and acidic residues" evidence="1">
    <location>
        <begin position="501"/>
        <end position="511"/>
    </location>
</feature>
<gene>
    <name evidence="2" type="ORF">HETSPECPRED_005966</name>
</gene>
<protein>
    <recommendedName>
        <fullName evidence="4">PIN domain-containing protein</fullName>
    </recommendedName>
</protein>
<evidence type="ECO:0000313" key="3">
    <source>
        <dbReference type="Proteomes" id="UP000664521"/>
    </source>
</evidence>
<feature type="compositionally biased region" description="Basic residues" evidence="1">
    <location>
        <begin position="460"/>
        <end position="471"/>
    </location>
</feature>
<feature type="region of interest" description="Disordered" evidence="1">
    <location>
        <begin position="285"/>
        <end position="330"/>
    </location>
</feature>
<sequence length="850" mass="92400">MDSQIQTCVVDARTLIDHIHGIKKLIYDGQLRIAVPLSTIESVDKIYQKSIEPKPEPKEAARPKASGRPAKVHPAYDINPRVVREFLDRCKVEENKLGVEFQQETEQYTPWKNLQEQEEEQKAPDAKPAGYAAALLKKLNIKESPIQAAKGPVKPKLVARTPNGPNSPWKKSVPAISIDGVPRTLRDFLGYTLWRLHERETYNFQKDASIMLTGDQELSAVAQRIGIIVQRFDKFASSLNTPDTNLASWGDVECEFGFRPPSKTESRNGHGKSDDNTIVESDLKENDEVHTPKLQASGESAAVSVDPCKAQKDESTSLDKNQEGAAEAQDLRSENTAHGGQGQANGVSEAQVKVLEDIETGDEGKLLLQPAQQSQVEVPPAKPRAWADVVSNRMRPIEERYPSPALGTPELSESTKLDPEAPIDPLAERVNQEKASNIADWVRMVSQASMETEPPPIPKSSHRKRSPRNKKEKASPQEQPAKPFRPILMQRTPKSSQAASDQEHTVSDKARSPSPPLATHTAEQIQPIPGATSTDKTVEAASTEKAVEVASTDKAVKTPSTEKAVEATSTDKAIEAEPVSLHRSTNSSASSAQTAPSKNTSVLKSAPVNEPEDSEEEVVVFNPRAKRLSAQQQAPQPSTEEKSAHSQQASNGKIVHTKHLSLEEPSKIQQSTPGKAMPVKQHRPPKPRAAPVVIDPDAFGRAFASNPQTNQQNGFRSHPRPNSQHGPPRLVSQHGPPRGGARGGRPFIHPQALTALQNGQHGHANPSGRGGHQNRMPAATTNGQNNYVATNQNSVAVNGQAALRPSPRPSPRVSPQHLPQAVATEPDVDFVLQSGPPRGSTRGKGKLWVP</sequence>
<dbReference type="EMBL" id="CAJPDS010000004">
    <property type="protein sequence ID" value="CAF9905851.1"/>
    <property type="molecule type" value="Genomic_DNA"/>
</dbReference>
<feature type="compositionally biased region" description="Basic and acidic residues" evidence="1">
    <location>
        <begin position="51"/>
        <end position="62"/>
    </location>
</feature>
<feature type="compositionally biased region" description="Polar residues" evidence="1">
    <location>
        <begin position="705"/>
        <end position="725"/>
    </location>
</feature>
<evidence type="ECO:0008006" key="4">
    <source>
        <dbReference type="Google" id="ProtNLM"/>
    </source>
</evidence>
<feature type="compositionally biased region" description="Basic and acidic residues" evidence="1">
    <location>
        <begin position="309"/>
        <end position="322"/>
    </location>
</feature>
<feature type="region of interest" description="Disordered" evidence="1">
    <location>
        <begin position="152"/>
        <end position="171"/>
    </location>
</feature>
<feature type="region of interest" description="Disordered" evidence="1">
    <location>
        <begin position="397"/>
        <end position="787"/>
    </location>
</feature>